<evidence type="ECO:0000313" key="2">
    <source>
        <dbReference type="Proteomes" id="UP000244893"/>
    </source>
</evidence>
<dbReference type="AlphaFoldDB" id="A0A2V1HWA1"/>
<organism evidence="1 2">
    <name type="scientific">Amnibacterium flavum</name>
    <dbReference type="NCBI Taxonomy" id="2173173"/>
    <lineage>
        <taxon>Bacteria</taxon>
        <taxon>Bacillati</taxon>
        <taxon>Actinomycetota</taxon>
        <taxon>Actinomycetes</taxon>
        <taxon>Micrococcales</taxon>
        <taxon>Microbacteriaceae</taxon>
        <taxon>Amnibacterium</taxon>
    </lineage>
</organism>
<keyword evidence="2" id="KW-1185">Reference proteome</keyword>
<gene>
    <name evidence="1" type="ORF">DDQ50_02720</name>
</gene>
<evidence type="ECO:0000313" key="1">
    <source>
        <dbReference type="EMBL" id="PVZ95439.1"/>
    </source>
</evidence>
<protein>
    <submittedName>
        <fullName evidence="1">Uncharacterized protein</fullName>
    </submittedName>
</protein>
<dbReference type="OrthoDB" id="9987143at2"/>
<dbReference type="RefSeq" id="WP_116755175.1">
    <property type="nucleotide sequence ID" value="NZ_JBHUEX010000001.1"/>
</dbReference>
<sequence>MTDTMEPPTEAVALNAVVTPTDDPNELLVQATLPAGETTIGLIRIEEVGAFAYPQAPSFPRIGPFDAIEDAVAACRDAIASLFHGPSATA</sequence>
<dbReference type="Proteomes" id="UP000244893">
    <property type="component" value="Unassembled WGS sequence"/>
</dbReference>
<accession>A0A2V1HWA1</accession>
<proteinExistence type="predicted"/>
<dbReference type="EMBL" id="QEOP01000001">
    <property type="protein sequence ID" value="PVZ95439.1"/>
    <property type="molecule type" value="Genomic_DNA"/>
</dbReference>
<comment type="caution">
    <text evidence="1">The sequence shown here is derived from an EMBL/GenBank/DDBJ whole genome shotgun (WGS) entry which is preliminary data.</text>
</comment>
<reference evidence="1 2" key="1">
    <citation type="submission" date="2018-05" db="EMBL/GenBank/DDBJ databases">
        <title>Amnibacterium sp. M8JJ-5, whole genome shotgun sequence.</title>
        <authorList>
            <person name="Tuo L."/>
        </authorList>
    </citation>
    <scope>NUCLEOTIDE SEQUENCE [LARGE SCALE GENOMIC DNA]</scope>
    <source>
        <strain evidence="1 2">M8JJ-5</strain>
    </source>
</reference>
<name>A0A2V1HWA1_9MICO</name>